<organism evidence="1 2">
    <name type="scientific">Nautilia profundicola (strain ATCC BAA-1463 / DSM 18972 / AmH)</name>
    <dbReference type="NCBI Taxonomy" id="598659"/>
    <lineage>
        <taxon>Bacteria</taxon>
        <taxon>Pseudomonadati</taxon>
        <taxon>Campylobacterota</taxon>
        <taxon>Epsilonproteobacteria</taxon>
        <taxon>Nautiliales</taxon>
        <taxon>Nautiliaceae</taxon>
        <taxon>Nautilia</taxon>
    </lineage>
</organism>
<proteinExistence type="predicted"/>
<name>B9LAA9_NAUPA</name>
<dbReference type="STRING" id="598659.NAMH_1171"/>
<dbReference type="AlphaFoldDB" id="B9LAA9"/>
<evidence type="ECO:0000313" key="2">
    <source>
        <dbReference type="Proteomes" id="UP000000448"/>
    </source>
</evidence>
<dbReference type="KEGG" id="nam:NAMH_1171"/>
<dbReference type="RefSeq" id="WP_015902517.1">
    <property type="nucleotide sequence ID" value="NC_012115.1"/>
</dbReference>
<accession>B9LAA9</accession>
<protein>
    <submittedName>
        <fullName evidence="1">Uncharacterized protein</fullName>
    </submittedName>
</protein>
<keyword evidence="2" id="KW-1185">Reference proteome</keyword>
<sequence length="112" mass="13459">MKKIIFLILGSLLFAKLYTYKITKILYNKGMYYSPVIKSEIIQSNLEPKNFLKQIKAFKTKFIGYKIYHHKEKDIYLPQFEIINKIELYKPNKIIIDRKIIKKNSNDQIIIE</sequence>
<reference evidence="1 2" key="1">
    <citation type="journal article" date="2009" name="PLoS Genet.">
        <title>Adaptations to submarine hydrothermal environments exemplified by the genome of Nautilia profundicola.</title>
        <authorList>
            <person name="Campbell B.J."/>
            <person name="Smith J.L."/>
            <person name="Hanson T.E."/>
            <person name="Klotz M.G."/>
            <person name="Stein L.Y."/>
            <person name="Lee C.K."/>
            <person name="Wu D."/>
            <person name="Robinson J.M."/>
            <person name="Khouri H.M."/>
            <person name="Eisen J.A."/>
            <person name="Cary S.C."/>
        </authorList>
    </citation>
    <scope>NUCLEOTIDE SEQUENCE [LARGE SCALE GENOMIC DNA]</scope>
    <source>
        <strain evidence="2">ATCC BAA-1463 / DSM 18972 / AmH</strain>
    </source>
</reference>
<dbReference type="HOGENOM" id="CLU_2143167_0_0_7"/>
<gene>
    <name evidence="1" type="ordered locus">NAMH_1171</name>
</gene>
<dbReference type="EMBL" id="CP001279">
    <property type="protein sequence ID" value="ACM93465.1"/>
    <property type="molecule type" value="Genomic_DNA"/>
</dbReference>
<dbReference type="Proteomes" id="UP000000448">
    <property type="component" value="Chromosome"/>
</dbReference>
<evidence type="ECO:0000313" key="1">
    <source>
        <dbReference type="EMBL" id="ACM93465.1"/>
    </source>
</evidence>